<proteinExistence type="predicted"/>
<dbReference type="EMBL" id="ACLL01000008">
    <property type="protein sequence ID" value="EEW54548.1"/>
    <property type="molecule type" value="Genomic_DNA"/>
</dbReference>
<comment type="caution">
    <text evidence="1">The sequence shown here is derived from an EMBL/GenBank/DDBJ whole genome shotgun (WGS) entry which is preliminary data.</text>
</comment>
<keyword evidence="4" id="KW-1185">Reference proteome</keyword>
<sequence>MNKELKIMFKIGFSLLALLLIIINGHSWIAHKRTLPGTDSSFQVAVNRLRHPQLNHPSELARYPRLKGQPALYLVAIRKERRLYVISGHQVLYIVNARINLSPVTLHINHSRGNQIFNQNNNVQQVGTNWLSLSQADTFIEAPVEVNNHRVHGNWLHARYHCANTIDVSKPDAYWLQDLPAGTRLVIK</sequence>
<dbReference type="HOGENOM" id="CLU_1439378_0_0_9"/>
<dbReference type="OrthoDB" id="2328827at2"/>
<dbReference type="Proteomes" id="UP000051883">
    <property type="component" value="Unassembled WGS sequence"/>
</dbReference>
<evidence type="ECO:0000313" key="2">
    <source>
        <dbReference type="EMBL" id="KRK57545.1"/>
    </source>
</evidence>
<dbReference type="AlphaFoldDB" id="C8P4P6"/>
<organism evidence="1 3">
    <name type="scientific">Limosilactobacillus antri DSM 16041</name>
    <dbReference type="NCBI Taxonomy" id="525309"/>
    <lineage>
        <taxon>Bacteria</taxon>
        <taxon>Bacillati</taxon>
        <taxon>Bacillota</taxon>
        <taxon>Bacilli</taxon>
        <taxon>Lactobacillales</taxon>
        <taxon>Lactobacillaceae</taxon>
        <taxon>Limosilactobacillus</taxon>
    </lineage>
</organism>
<evidence type="ECO:0000313" key="1">
    <source>
        <dbReference type="EMBL" id="EEW54548.1"/>
    </source>
</evidence>
<protein>
    <recommendedName>
        <fullName evidence="5">ErfK/YbiS/YcfS/YnhG</fullName>
    </recommendedName>
</protein>
<accession>C8P4P6</accession>
<dbReference type="RefSeq" id="WP_007123598.1">
    <property type="nucleotide sequence ID" value="NZ_AZDK01000025.1"/>
</dbReference>
<dbReference type="PATRIC" id="fig|525309.8.peg.1028"/>
<evidence type="ECO:0000313" key="4">
    <source>
        <dbReference type="Proteomes" id="UP000051883"/>
    </source>
</evidence>
<reference evidence="2 4" key="2">
    <citation type="journal article" date="2015" name="Genome Announc.">
        <title>Expanding the biotechnology potential of lactobacilli through comparative genomics of 213 strains and associated genera.</title>
        <authorList>
            <person name="Sun Z."/>
            <person name="Harris H.M."/>
            <person name="McCann A."/>
            <person name="Guo C."/>
            <person name="Argimon S."/>
            <person name="Zhang W."/>
            <person name="Yang X."/>
            <person name="Jeffery I.B."/>
            <person name="Cooney J.C."/>
            <person name="Kagawa T.F."/>
            <person name="Liu W."/>
            <person name="Song Y."/>
            <person name="Salvetti E."/>
            <person name="Wrobel A."/>
            <person name="Rasinkangas P."/>
            <person name="Parkhill J."/>
            <person name="Rea M.C."/>
            <person name="O'Sullivan O."/>
            <person name="Ritari J."/>
            <person name="Douillard F.P."/>
            <person name="Paul Ross R."/>
            <person name="Yang R."/>
            <person name="Briner A.E."/>
            <person name="Felis G.E."/>
            <person name="de Vos W.M."/>
            <person name="Barrangou R."/>
            <person name="Klaenhammer T.R."/>
            <person name="Caufield P.W."/>
            <person name="Cui Y."/>
            <person name="Zhang H."/>
            <person name="O'Toole P.W."/>
        </authorList>
    </citation>
    <scope>NUCLEOTIDE SEQUENCE [LARGE SCALE GENOMIC DNA]</scope>
    <source>
        <strain evidence="2 4">DSM 16041</strain>
    </source>
</reference>
<evidence type="ECO:0000313" key="3">
    <source>
        <dbReference type="Proteomes" id="UP000003675"/>
    </source>
</evidence>
<evidence type="ECO:0008006" key="5">
    <source>
        <dbReference type="Google" id="ProtNLM"/>
    </source>
</evidence>
<reference evidence="1 3" key="1">
    <citation type="submission" date="2009-09" db="EMBL/GenBank/DDBJ databases">
        <authorList>
            <person name="Qin X."/>
            <person name="Bachman B."/>
            <person name="Battles P."/>
            <person name="Bell A."/>
            <person name="Bess C."/>
            <person name="Bickham C."/>
            <person name="Chaboub L."/>
            <person name="Chen D."/>
            <person name="Coyle M."/>
            <person name="Deiros D.R."/>
            <person name="Dinh H."/>
            <person name="Forbes L."/>
            <person name="Fowler G."/>
            <person name="Francisco L."/>
            <person name="Fu Q."/>
            <person name="Gubbala S."/>
            <person name="Hale W."/>
            <person name="Han Y."/>
            <person name="Hemphill L."/>
            <person name="Highlander S.K."/>
            <person name="Hirani K."/>
            <person name="Hogues M."/>
            <person name="Jackson L."/>
            <person name="Jakkamsetti A."/>
            <person name="Javaid M."/>
            <person name="Jiang H."/>
            <person name="Korchina V."/>
            <person name="Kovar C."/>
            <person name="Lara F."/>
            <person name="Lee S."/>
            <person name="Mata R."/>
            <person name="Mathew T."/>
            <person name="Moen C."/>
            <person name="Morales K."/>
            <person name="Munidasa M."/>
            <person name="Nazareth L."/>
            <person name="Ngo R."/>
            <person name="Nguyen L."/>
            <person name="Okwuonu G."/>
            <person name="Ongeri F."/>
            <person name="Patil S."/>
            <person name="Petrosino J."/>
            <person name="Pham C."/>
            <person name="Pham P."/>
            <person name="Pu L.-L."/>
            <person name="Puazo M."/>
            <person name="Raj R."/>
            <person name="Reid J."/>
            <person name="Rouhana J."/>
            <person name="Saada N."/>
            <person name="Shang Y."/>
            <person name="Simmons D."/>
            <person name="Thornton R."/>
            <person name="Warren J."/>
            <person name="Weissenberger G."/>
            <person name="Zhang J."/>
            <person name="Zhang L."/>
            <person name="Zhou C."/>
            <person name="Zhu D."/>
            <person name="Muzny D."/>
            <person name="Worley K."/>
            <person name="Gibbs R."/>
        </authorList>
    </citation>
    <scope>NUCLEOTIDE SEQUENCE [LARGE SCALE GENOMIC DNA]</scope>
    <source>
        <strain evidence="1 3">DSM 16041</strain>
    </source>
</reference>
<dbReference type="Proteomes" id="UP000003675">
    <property type="component" value="Unassembled WGS sequence"/>
</dbReference>
<dbReference type="EMBL" id="AZDK01000025">
    <property type="protein sequence ID" value="KRK57545.1"/>
    <property type="molecule type" value="Genomic_DNA"/>
</dbReference>
<gene>
    <name evidence="2" type="ORF">FC31_GL001018</name>
    <name evidence="1" type="ORF">HMPREF0494_0290</name>
</gene>
<dbReference type="eggNOG" id="ENOG5030AH0">
    <property type="taxonomic scope" value="Bacteria"/>
</dbReference>
<name>C8P4P6_9LACO</name>